<evidence type="ECO:0000256" key="5">
    <source>
        <dbReference type="PROSITE-ProRule" id="PRU00076"/>
    </source>
</evidence>
<evidence type="ECO:0000259" key="7">
    <source>
        <dbReference type="PROSITE" id="PS50026"/>
    </source>
</evidence>
<evidence type="ECO:0000256" key="4">
    <source>
        <dbReference type="ARBA" id="ARBA00023157"/>
    </source>
</evidence>
<dbReference type="PROSITE" id="PS00010">
    <property type="entry name" value="ASX_HYDROXYL"/>
    <property type="match status" value="1"/>
</dbReference>
<evidence type="ECO:0000256" key="2">
    <source>
        <dbReference type="ARBA" id="ARBA00022729"/>
    </source>
</evidence>
<dbReference type="SMART" id="SM00179">
    <property type="entry name" value="EGF_CA"/>
    <property type="match status" value="2"/>
</dbReference>
<comment type="caution">
    <text evidence="5">Lacks conserved residue(s) required for the propagation of feature annotation.</text>
</comment>
<organism evidence="9">
    <name type="scientific">Chromera velia CCMP2878</name>
    <dbReference type="NCBI Taxonomy" id="1169474"/>
    <lineage>
        <taxon>Eukaryota</taxon>
        <taxon>Sar</taxon>
        <taxon>Alveolata</taxon>
        <taxon>Colpodellida</taxon>
        <taxon>Chromeraceae</taxon>
        <taxon>Chromera</taxon>
    </lineage>
</organism>
<feature type="domain" description="HYR" evidence="8">
    <location>
        <begin position="256"/>
        <end position="338"/>
    </location>
</feature>
<keyword evidence="1 5" id="KW-0245">EGF-like domain</keyword>
<accession>A0A0G4H901</accession>
<name>A0A0G4H901_9ALVE</name>
<feature type="domain" description="EGF-like" evidence="7">
    <location>
        <begin position="102"/>
        <end position="140"/>
    </location>
</feature>
<proteinExistence type="predicted"/>
<gene>
    <name evidence="9" type="ORF">Cvel_25112</name>
</gene>
<sequence>MQLDENRRYRMMVGPLPPIVNSSLPFKRGGLDANIFESWLISGSPLGNSRHMWFAWAQADLCWDPTAHNCHTEAACTWVSSDGSFLCACNEGYRGDGLNCTGIDECVEKAHECSPYADCLDTFDSYTCECWPGYDATDEGKCCVLDICSRNDTCVSGEKCLNDVNVNGFVCNKEPVLRCPSDSTHGTTKGLDVLVSTLADYGEAFISDEETPSLLTVSYSHPEGSSLPVGSTTVTISVTDPVSFTVKTCEFTVTVIDEESPEVTCPGSVIRKQVGTVFPIAIYPEAANATDNADSAPTLVYSPANNSQLTAELTTVTVTATDSLGNIGTCKFIISVETCPSNSLRDREDLPCVCNEGYFRDLTESTEIVICRCVECVEDATCSGTLLESPQTSSDMNSNSSTQAAATSRRLQSGDTGAASGGTAYKMQQHAQPIPNDGFTLVRRYPEVTVQPCPVKAACKRGNQEDYQTTQPGTFCVESNQGARLRVVGD</sequence>
<feature type="compositionally biased region" description="Polar residues" evidence="6">
    <location>
        <begin position="387"/>
        <end position="396"/>
    </location>
</feature>
<dbReference type="CDD" id="cd00054">
    <property type="entry name" value="EGF_CA"/>
    <property type="match status" value="1"/>
</dbReference>
<dbReference type="InterPro" id="IPR000742">
    <property type="entry name" value="EGF"/>
</dbReference>
<dbReference type="InterPro" id="IPR024731">
    <property type="entry name" value="NELL2-like_EGF"/>
</dbReference>
<dbReference type="InterPro" id="IPR009030">
    <property type="entry name" value="Growth_fac_rcpt_cys_sf"/>
</dbReference>
<protein>
    <recommendedName>
        <fullName evidence="10">HYR domain-containing protein</fullName>
    </recommendedName>
</protein>
<evidence type="ECO:0008006" key="10">
    <source>
        <dbReference type="Google" id="ProtNLM"/>
    </source>
</evidence>
<dbReference type="InterPro" id="IPR000152">
    <property type="entry name" value="EGF-type_Asp/Asn_hydroxyl_site"/>
</dbReference>
<dbReference type="VEuPathDB" id="CryptoDB:Cvel_25112"/>
<keyword evidence="4 5" id="KW-1015">Disulfide bond</keyword>
<dbReference type="Gene3D" id="2.10.25.10">
    <property type="entry name" value="Laminin"/>
    <property type="match status" value="2"/>
</dbReference>
<dbReference type="PROSITE" id="PS01186">
    <property type="entry name" value="EGF_2"/>
    <property type="match status" value="1"/>
</dbReference>
<feature type="domain" description="EGF-like" evidence="7">
    <location>
        <begin position="58"/>
        <end position="101"/>
    </location>
</feature>
<evidence type="ECO:0000259" key="8">
    <source>
        <dbReference type="PROSITE" id="PS50825"/>
    </source>
</evidence>
<evidence type="ECO:0000256" key="6">
    <source>
        <dbReference type="SAM" id="MobiDB-lite"/>
    </source>
</evidence>
<feature type="compositionally biased region" description="Low complexity" evidence="6">
    <location>
        <begin position="397"/>
        <end position="422"/>
    </location>
</feature>
<feature type="disulfide bond" evidence="5">
    <location>
        <begin position="70"/>
        <end position="87"/>
    </location>
</feature>
<evidence type="ECO:0000256" key="3">
    <source>
        <dbReference type="ARBA" id="ARBA00022737"/>
    </source>
</evidence>
<evidence type="ECO:0000313" key="9">
    <source>
        <dbReference type="EMBL" id="CEM40180.1"/>
    </source>
</evidence>
<dbReference type="InterPro" id="IPR003410">
    <property type="entry name" value="HYR_dom"/>
</dbReference>
<dbReference type="GO" id="GO:0005509">
    <property type="term" value="F:calcium ion binding"/>
    <property type="evidence" value="ECO:0007669"/>
    <property type="project" value="InterPro"/>
</dbReference>
<dbReference type="PROSITE" id="PS50026">
    <property type="entry name" value="EGF_3"/>
    <property type="match status" value="2"/>
</dbReference>
<dbReference type="Pfam" id="PF02494">
    <property type="entry name" value="HYR"/>
    <property type="match status" value="2"/>
</dbReference>
<dbReference type="PANTHER" id="PTHR24273">
    <property type="entry name" value="FI04643P-RELATED"/>
    <property type="match status" value="1"/>
</dbReference>
<dbReference type="AlphaFoldDB" id="A0A0G4H901"/>
<keyword evidence="2" id="KW-0732">Signal</keyword>
<dbReference type="InterPro" id="IPR001881">
    <property type="entry name" value="EGF-like_Ca-bd_dom"/>
</dbReference>
<dbReference type="EMBL" id="CDMZ01001987">
    <property type="protein sequence ID" value="CEM40180.1"/>
    <property type="molecule type" value="Genomic_DNA"/>
</dbReference>
<dbReference type="SUPFAM" id="SSF57184">
    <property type="entry name" value="Growth factor receptor domain"/>
    <property type="match status" value="1"/>
</dbReference>
<keyword evidence="3" id="KW-0677">Repeat</keyword>
<feature type="region of interest" description="Disordered" evidence="6">
    <location>
        <begin position="387"/>
        <end position="422"/>
    </location>
</feature>
<dbReference type="PhylomeDB" id="A0A0G4H901"/>
<dbReference type="Pfam" id="PF12947">
    <property type="entry name" value="EGF_3"/>
    <property type="match status" value="1"/>
</dbReference>
<reference evidence="9" key="1">
    <citation type="submission" date="2014-11" db="EMBL/GenBank/DDBJ databases">
        <authorList>
            <person name="Otto D Thomas"/>
            <person name="Naeem Raeece"/>
        </authorList>
    </citation>
    <scope>NUCLEOTIDE SEQUENCE</scope>
</reference>
<dbReference type="PROSITE" id="PS50825">
    <property type="entry name" value="HYR"/>
    <property type="match status" value="1"/>
</dbReference>
<dbReference type="PANTHER" id="PTHR24273:SF32">
    <property type="entry name" value="HYALIN"/>
    <property type="match status" value="1"/>
</dbReference>
<evidence type="ECO:0000256" key="1">
    <source>
        <dbReference type="ARBA" id="ARBA00022536"/>
    </source>
</evidence>